<dbReference type="GO" id="GO:0016323">
    <property type="term" value="C:basolateral plasma membrane"/>
    <property type="evidence" value="ECO:0007669"/>
    <property type="project" value="TreeGrafter"/>
</dbReference>
<keyword evidence="1" id="KW-0472">Membrane</keyword>
<feature type="non-terminal residue" evidence="2">
    <location>
        <position position="1"/>
    </location>
</feature>
<dbReference type="Proteomes" id="UP000678393">
    <property type="component" value="Unassembled WGS sequence"/>
</dbReference>
<keyword evidence="3" id="KW-1185">Reference proteome</keyword>
<dbReference type="InterPro" id="IPR004156">
    <property type="entry name" value="OATP"/>
</dbReference>
<reference evidence="2" key="1">
    <citation type="submission" date="2021-04" db="EMBL/GenBank/DDBJ databases">
        <authorList>
            <consortium name="Molecular Ecology Group"/>
        </authorList>
    </citation>
    <scope>NUCLEOTIDE SEQUENCE</scope>
</reference>
<protein>
    <recommendedName>
        <fullName evidence="4">Kazal-like domain-containing protein</fullName>
    </recommendedName>
</protein>
<dbReference type="OrthoDB" id="6099649at2759"/>
<sequence length="180" mass="19915">ITLALGHIVGTIISSWLTSKVKTRMGYMYIIVCTYLFTLIIIPFYFIIGCNNEPVYGADGAIGRPISNISQCDCNHEQNLISCGADDKMYLSPCYAGCTNVDGKIFTDCSLFNSTLGSTLTPGLCATDCRWSFILYACLHGVQSMCSAMSMIPRRLLIIRIVDPQDRGFATSLFMFCFVF</sequence>
<dbReference type="InterPro" id="IPR036058">
    <property type="entry name" value="Kazal_dom_sf"/>
</dbReference>
<evidence type="ECO:0008006" key="4">
    <source>
        <dbReference type="Google" id="ProtNLM"/>
    </source>
</evidence>
<name>A0A8S3YZI8_9EUPU</name>
<evidence type="ECO:0000256" key="1">
    <source>
        <dbReference type="SAM" id="Phobius"/>
    </source>
</evidence>
<gene>
    <name evidence="2" type="ORF">CUNI_LOCUS5324</name>
</gene>
<dbReference type="GO" id="GO:0015347">
    <property type="term" value="F:sodium-independent organic anion transmembrane transporter activity"/>
    <property type="evidence" value="ECO:0007669"/>
    <property type="project" value="TreeGrafter"/>
</dbReference>
<dbReference type="PANTHER" id="PTHR11388">
    <property type="entry name" value="ORGANIC ANION TRANSPORTER"/>
    <property type="match status" value="1"/>
</dbReference>
<dbReference type="SUPFAM" id="SSF100895">
    <property type="entry name" value="Kazal-type serine protease inhibitors"/>
    <property type="match status" value="1"/>
</dbReference>
<dbReference type="GO" id="GO:0043252">
    <property type="term" value="P:sodium-independent organic anion transport"/>
    <property type="evidence" value="ECO:0007669"/>
    <property type="project" value="TreeGrafter"/>
</dbReference>
<proteinExistence type="predicted"/>
<dbReference type="PANTHER" id="PTHR11388:SF157">
    <property type="entry name" value="SOLUTE CARRIER ORGANIC ANION TRANSPORTER FAMILY MEMBER 2A1-LIKE"/>
    <property type="match status" value="1"/>
</dbReference>
<comment type="caution">
    <text evidence="2">The sequence shown here is derived from an EMBL/GenBank/DDBJ whole genome shotgun (WGS) entry which is preliminary data.</text>
</comment>
<feature type="transmembrane region" description="Helical" evidence="1">
    <location>
        <begin position="27"/>
        <end position="48"/>
    </location>
</feature>
<organism evidence="2 3">
    <name type="scientific">Candidula unifasciata</name>
    <dbReference type="NCBI Taxonomy" id="100452"/>
    <lineage>
        <taxon>Eukaryota</taxon>
        <taxon>Metazoa</taxon>
        <taxon>Spiralia</taxon>
        <taxon>Lophotrochozoa</taxon>
        <taxon>Mollusca</taxon>
        <taxon>Gastropoda</taxon>
        <taxon>Heterobranchia</taxon>
        <taxon>Euthyneura</taxon>
        <taxon>Panpulmonata</taxon>
        <taxon>Eupulmonata</taxon>
        <taxon>Stylommatophora</taxon>
        <taxon>Helicina</taxon>
        <taxon>Helicoidea</taxon>
        <taxon>Geomitridae</taxon>
        <taxon>Candidula</taxon>
    </lineage>
</organism>
<dbReference type="AlphaFoldDB" id="A0A8S3YZI8"/>
<dbReference type="Pfam" id="PF03137">
    <property type="entry name" value="OATP"/>
    <property type="match status" value="1"/>
</dbReference>
<evidence type="ECO:0000313" key="2">
    <source>
        <dbReference type="EMBL" id="CAG5119766.1"/>
    </source>
</evidence>
<evidence type="ECO:0000313" key="3">
    <source>
        <dbReference type="Proteomes" id="UP000678393"/>
    </source>
</evidence>
<keyword evidence="1" id="KW-1133">Transmembrane helix</keyword>
<feature type="non-terminal residue" evidence="2">
    <location>
        <position position="180"/>
    </location>
</feature>
<dbReference type="EMBL" id="CAJHNH020000775">
    <property type="protein sequence ID" value="CAG5119766.1"/>
    <property type="molecule type" value="Genomic_DNA"/>
</dbReference>
<keyword evidence="1" id="KW-0812">Transmembrane</keyword>
<accession>A0A8S3YZI8</accession>